<accession>A0AAN6FQT4</accession>
<dbReference type="Pfam" id="PF09440">
    <property type="entry name" value="eIF3_N"/>
    <property type="match status" value="1"/>
</dbReference>
<keyword evidence="2" id="KW-0396">Initiation factor</keyword>
<dbReference type="Proteomes" id="UP001168146">
    <property type="component" value="Unassembled WGS sequence"/>
</dbReference>
<gene>
    <name evidence="2" type="primary">INT6_1</name>
    <name evidence="2" type="ORF">LTR82_008264</name>
</gene>
<dbReference type="EMBL" id="JASUXU010000024">
    <property type="protein sequence ID" value="KAK0320551.1"/>
    <property type="molecule type" value="Genomic_DNA"/>
</dbReference>
<dbReference type="InterPro" id="IPR019010">
    <property type="entry name" value="eIF3e_N"/>
</dbReference>
<dbReference type="AlphaFoldDB" id="A0AAN6FQT4"/>
<feature type="domain" description="Eukaryotic translation initiation factor 3 subunit E N-terminal" evidence="1">
    <location>
        <begin position="10"/>
        <end position="128"/>
    </location>
</feature>
<evidence type="ECO:0000313" key="2">
    <source>
        <dbReference type="EMBL" id="KAK0320551.1"/>
    </source>
</evidence>
<name>A0AAN6FQT4_9PEZI</name>
<evidence type="ECO:0000259" key="1">
    <source>
        <dbReference type="SMART" id="SM01186"/>
    </source>
</evidence>
<protein>
    <submittedName>
        <fullName evidence="2">Eukaryotic translation initiation factor 3 subunit E</fullName>
    </submittedName>
</protein>
<keyword evidence="2" id="KW-0648">Protein biosynthesis</keyword>
<organism evidence="2 3">
    <name type="scientific">Friedmanniomyces endolithicus</name>
    <dbReference type="NCBI Taxonomy" id="329885"/>
    <lineage>
        <taxon>Eukaryota</taxon>
        <taxon>Fungi</taxon>
        <taxon>Dikarya</taxon>
        <taxon>Ascomycota</taxon>
        <taxon>Pezizomycotina</taxon>
        <taxon>Dothideomycetes</taxon>
        <taxon>Dothideomycetidae</taxon>
        <taxon>Mycosphaerellales</taxon>
        <taxon>Teratosphaeriaceae</taxon>
        <taxon>Friedmanniomyces</taxon>
    </lineage>
</organism>
<reference evidence="2" key="1">
    <citation type="submission" date="2021-12" db="EMBL/GenBank/DDBJ databases">
        <title>Black yeast isolated from Biological Soil Crust.</title>
        <authorList>
            <person name="Kurbessoian T."/>
        </authorList>
    </citation>
    <scope>NUCLEOTIDE SEQUENCE</scope>
    <source>
        <strain evidence="2">CCFEE 5208</strain>
    </source>
</reference>
<comment type="caution">
    <text evidence="2">The sequence shown here is derived from an EMBL/GenBank/DDBJ whole genome shotgun (WGS) entry which is preliminary data.</text>
</comment>
<dbReference type="SMART" id="SM01186">
    <property type="entry name" value="eIF3_N"/>
    <property type="match status" value="1"/>
</dbReference>
<proteinExistence type="predicted"/>
<dbReference type="GO" id="GO:0003743">
    <property type="term" value="F:translation initiation factor activity"/>
    <property type="evidence" value="ECO:0007669"/>
    <property type="project" value="UniProtKB-KW"/>
</dbReference>
<evidence type="ECO:0000313" key="3">
    <source>
        <dbReference type="Proteomes" id="UP001168146"/>
    </source>
</evidence>
<sequence length="171" mass="19130">MATSALPPVMPKMLPYFGRHLIFPVLNDQDAENTTALKYSVLKTTNMTDFVGDLYAQLHGLSEPPPEFAKKRDEVLEKLAKFQKKTNEIQEEGQTIRETSQPTLGIVYANHSTGPSCDLTDKQAGEWLVLVSYTWAIASAGRRSKYPVQWEQCCDLARALIHCVLMRPGAC</sequence>